<proteinExistence type="predicted"/>
<evidence type="ECO:0000313" key="2">
    <source>
        <dbReference type="Proteomes" id="UP001165121"/>
    </source>
</evidence>
<gene>
    <name evidence="1" type="ORF">Pfra01_002454400</name>
</gene>
<dbReference type="Proteomes" id="UP001165121">
    <property type="component" value="Unassembled WGS sequence"/>
</dbReference>
<keyword evidence="2" id="KW-1185">Reference proteome</keyword>
<sequence length="80" mass="8753">MTFVDEVVKVVIDRCTFDLITGLTVTRVVFNMDQTSVYWDMVKRTTVEFDAATTVSSITTDVGGHRCTMALTVAADGPTT</sequence>
<comment type="caution">
    <text evidence="1">The sequence shown here is derived from an EMBL/GenBank/DDBJ whole genome shotgun (WGS) entry which is preliminary data.</text>
</comment>
<organism evidence="1 2">
    <name type="scientific">Phytophthora fragariaefolia</name>
    <dbReference type="NCBI Taxonomy" id="1490495"/>
    <lineage>
        <taxon>Eukaryota</taxon>
        <taxon>Sar</taxon>
        <taxon>Stramenopiles</taxon>
        <taxon>Oomycota</taxon>
        <taxon>Peronosporomycetes</taxon>
        <taxon>Peronosporales</taxon>
        <taxon>Peronosporaceae</taxon>
        <taxon>Phytophthora</taxon>
    </lineage>
</organism>
<dbReference type="AlphaFoldDB" id="A0A9W6YB31"/>
<accession>A0A9W6YB31</accession>
<dbReference type="EMBL" id="BSXT01004363">
    <property type="protein sequence ID" value="GMF57506.1"/>
    <property type="molecule type" value="Genomic_DNA"/>
</dbReference>
<reference evidence="1" key="1">
    <citation type="submission" date="2023-04" db="EMBL/GenBank/DDBJ databases">
        <title>Phytophthora fragariaefolia NBRC 109709.</title>
        <authorList>
            <person name="Ichikawa N."/>
            <person name="Sato H."/>
            <person name="Tonouchi N."/>
        </authorList>
    </citation>
    <scope>NUCLEOTIDE SEQUENCE</scope>
    <source>
        <strain evidence="1">NBRC 109709</strain>
    </source>
</reference>
<name>A0A9W6YB31_9STRA</name>
<evidence type="ECO:0000313" key="1">
    <source>
        <dbReference type="EMBL" id="GMF57506.1"/>
    </source>
</evidence>
<protein>
    <submittedName>
        <fullName evidence="1">Unnamed protein product</fullName>
    </submittedName>
</protein>